<dbReference type="PROSITE" id="PS50234">
    <property type="entry name" value="VWFA"/>
    <property type="match status" value="1"/>
</dbReference>
<dbReference type="EMBL" id="JGZO01000011">
    <property type="protein sequence ID" value="KFI93936.1"/>
    <property type="molecule type" value="Genomic_DNA"/>
</dbReference>
<evidence type="ECO:0000313" key="2">
    <source>
        <dbReference type="EMBL" id="KFI93936.1"/>
    </source>
</evidence>
<proteinExistence type="predicted"/>
<dbReference type="STRING" id="158787.BSCA_2314"/>
<dbReference type="InterPro" id="IPR036465">
    <property type="entry name" value="vWFA_dom_sf"/>
</dbReference>
<reference evidence="2 3" key="1">
    <citation type="submission" date="2014-03" db="EMBL/GenBank/DDBJ databases">
        <title>Genomics of Bifidobacteria.</title>
        <authorList>
            <person name="Ventura M."/>
            <person name="Milani C."/>
            <person name="Lugli G.A."/>
        </authorList>
    </citation>
    <scope>NUCLEOTIDE SEQUENCE [LARGE SCALE GENOMIC DNA]</scope>
    <source>
        <strain evidence="2 3">LMG 21589</strain>
    </source>
</reference>
<dbReference type="AlphaFoldDB" id="A0A087DEI6"/>
<dbReference type="Pfam" id="PF13531">
    <property type="entry name" value="SBP_bac_11"/>
    <property type="match status" value="1"/>
</dbReference>
<accession>A0A087DEI6</accession>
<comment type="caution">
    <text evidence="2">The sequence shown here is derived from an EMBL/GenBank/DDBJ whole genome shotgun (WGS) entry which is preliminary data.</text>
</comment>
<dbReference type="Pfam" id="PF00092">
    <property type="entry name" value="VWA"/>
    <property type="match status" value="1"/>
</dbReference>
<dbReference type="eggNOG" id="COG2304">
    <property type="taxonomic scope" value="Bacteria"/>
</dbReference>
<gene>
    <name evidence="2" type="ORF">BSCA_2314</name>
</gene>
<sequence length="580" mass="60542">MRMGHSTAMRSATAASKAMRRSVAFVAATVIAGMIMALGGCSATNGLVGMFGGTGNNASSAKTQSFTPAKGKAMATLRIASGSENKEVADAIQQAVDSSKVAVTLDYMGSLDIMTTLNGGGDYDAVWPASSIWISMGDTKHIVKEQQSTSTTPIVFGIAKSKAVSLGWASGDGTTTPVSTADLIKAVKSGDLTFSMTSATQSNSGASAYLAFLTALSGKNQALTADDLNDATLQDSVKTLLSGVDRSSGSSDWLKDMVVADPGRFDAMVNYESLVIAADKQLTADGKDPLLAVYPSDGIAVSDSPLGYVDRGQAQSVSDAYGAFARALESKDCKLLFERAGRRTGLGGTLAYSSDHAVQQAFRAEWGITTGSDALKAIPMPAASVISQALNIYQHNLRKPSWTVWVVDYSGSMSGAGKDGVVRGLNAALDKTEATASMIEPGDGDVNILIPFNQTAMTPVRAGGTDTAALLDHAEELAADGGTNIYDGLNAALSANMPSDPGRYTTAIVLMTDGQSETADRSSFQDRYRSEERRVPIFPIMFGDADPDQLKDIASLSNAKVFDGRSGDLAAVFRQVKGYN</sequence>
<evidence type="ECO:0000313" key="3">
    <source>
        <dbReference type="Proteomes" id="UP000029033"/>
    </source>
</evidence>
<keyword evidence="3" id="KW-1185">Reference proteome</keyword>
<evidence type="ECO:0000259" key="1">
    <source>
        <dbReference type="PROSITE" id="PS50234"/>
    </source>
</evidence>
<dbReference type="InterPro" id="IPR002035">
    <property type="entry name" value="VWF_A"/>
</dbReference>
<dbReference type="eggNOG" id="COG1840">
    <property type="taxonomic scope" value="Bacteria"/>
</dbReference>
<protein>
    <submittedName>
        <fullName evidence="2">von Willebrand factor type A (VWA) domain-containing protein</fullName>
    </submittedName>
</protein>
<feature type="domain" description="VWFA" evidence="1">
    <location>
        <begin position="402"/>
        <end position="576"/>
    </location>
</feature>
<dbReference type="SMART" id="SM00327">
    <property type="entry name" value="VWA"/>
    <property type="match status" value="1"/>
</dbReference>
<dbReference type="SUPFAM" id="SSF53850">
    <property type="entry name" value="Periplasmic binding protein-like II"/>
    <property type="match status" value="1"/>
</dbReference>
<dbReference type="Gene3D" id="3.40.50.410">
    <property type="entry name" value="von Willebrand factor, type A domain"/>
    <property type="match status" value="1"/>
</dbReference>
<name>A0A087DEI6_9BIFI</name>
<dbReference type="Proteomes" id="UP000029033">
    <property type="component" value="Unassembled WGS sequence"/>
</dbReference>
<dbReference type="SUPFAM" id="SSF53300">
    <property type="entry name" value="vWA-like"/>
    <property type="match status" value="1"/>
</dbReference>
<organism evidence="2 3">
    <name type="scientific">Bifidobacterium scardovii</name>
    <dbReference type="NCBI Taxonomy" id="158787"/>
    <lineage>
        <taxon>Bacteria</taxon>
        <taxon>Bacillati</taxon>
        <taxon>Actinomycetota</taxon>
        <taxon>Actinomycetes</taxon>
        <taxon>Bifidobacteriales</taxon>
        <taxon>Bifidobacteriaceae</taxon>
        <taxon>Bifidobacterium</taxon>
    </lineage>
</organism>